<protein>
    <submittedName>
        <fullName evidence="1">Jg90 protein</fullName>
    </submittedName>
</protein>
<gene>
    <name evidence="1" type="primary">jg90</name>
    <name evidence="1" type="ORF">PAEG_LOCUS653</name>
</gene>
<sequence>ACSCGSLIFLQFSSKTERVNISCGCSGFKRNVPIAEVLFGVEYTD</sequence>
<reference evidence="1" key="1">
    <citation type="submission" date="2022-03" db="EMBL/GenBank/DDBJ databases">
        <authorList>
            <person name="Lindestad O."/>
        </authorList>
    </citation>
    <scope>NUCLEOTIDE SEQUENCE</scope>
</reference>
<accession>A0A8S4QDH0</accession>
<dbReference type="AlphaFoldDB" id="A0A8S4QDH0"/>
<dbReference type="EMBL" id="CAKXAJ010002043">
    <property type="protein sequence ID" value="CAH2208036.1"/>
    <property type="molecule type" value="Genomic_DNA"/>
</dbReference>
<evidence type="ECO:0000313" key="2">
    <source>
        <dbReference type="Proteomes" id="UP000838756"/>
    </source>
</evidence>
<feature type="non-terminal residue" evidence="1">
    <location>
        <position position="1"/>
    </location>
</feature>
<dbReference type="Proteomes" id="UP000838756">
    <property type="component" value="Unassembled WGS sequence"/>
</dbReference>
<proteinExistence type="predicted"/>
<evidence type="ECO:0000313" key="1">
    <source>
        <dbReference type="EMBL" id="CAH2208036.1"/>
    </source>
</evidence>
<name>A0A8S4QDH0_9NEOP</name>
<organism evidence="1 2">
    <name type="scientific">Pararge aegeria aegeria</name>
    <dbReference type="NCBI Taxonomy" id="348720"/>
    <lineage>
        <taxon>Eukaryota</taxon>
        <taxon>Metazoa</taxon>
        <taxon>Ecdysozoa</taxon>
        <taxon>Arthropoda</taxon>
        <taxon>Hexapoda</taxon>
        <taxon>Insecta</taxon>
        <taxon>Pterygota</taxon>
        <taxon>Neoptera</taxon>
        <taxon>Endopterygota</taxon>
        <taxon>Lepidoptera</taxon>
        <taxon>Glossata</taxon>
        <taxon>Ditrysia</taxon>
        <taxon>Papilionoidea</taxon>
        <taxon>Nymphalidae</taxon>
        <taxon>Satyrinae</taxon>
        <taxon>Satyrini</taxon>
        <taxon>Parargina</taxon>
        <taxon>Pararge</taxon>
    </lineage>
</organism>
<comment type="caution">
    <text evidence="1">The sequence shown here is derived from an EMBL/GenBank/DDBJ whole genome shotgun (WGS) entry which is preliminary data.</text>
</comment>
<keyword evidence="2" id="KW-1185">Reference proteome</keyword>